<dbReference type="Pfam" id="PF00413">
    <property type="entry name" value="Peptidase_M10"/>
    <property type="match status" value="1"/>
</dbReference>
<keyword evidence="1" id="KW-0645">Protease</keyword>
<evidence type="ECO:0000256" key="1">
    <source>
        <dbReference type="ARBA" id="ARBA00022670"/>
    </source>
</evidence>
<evidence type="ECO:0000313" key="8">
    <source>
        <dbReference type="Proteomes" id="UP000520767"/>
    </source>
</evidence>
<sequence length="192" mass="21481">MRRIRKLAAIVAGAVLTTLFVVPAAPATAAPWGCQFSTPYLHYKTAITNTAAYLNPAQWAARYWQETNTPITLSPVTTGANIVIADGYLPSADGYDGMIRTPAGQMENCTYNHNWTTGMYVWWNRTYTDYYTGEKKLSVMVHELGHALGLGHESFTSCNYVSIMEPKTAKRYDDCRKYKPTVADVAFINQIY</sequence>
<keyword evidence="4" id="KW-0862">Zinc</keyword>
<proteinExistence type="predicted"/>
<evidence type="ECO:0000313" key="7">
    <source>
        <dbReference type="EMBL" id="MBB4909451.1"/>
    </source>
</evidence>
<feature type="domain" description="Peptidase M10 metallopeptidase" evidence="6">
    <location>
        <begin position="121"/>
        <end position="192"/>
    </location>
</feature>
<dbReference type="AlphaFoldDB" id="A0A7W7VGK4"/>
<dbReference type="SUPFAM" id="SSF55486">
    <property type="entry name" value="Metalloproteases ('zincins'), catalytic domain"/>
    <property type="match status" value="1"/>
</dbReference>
<keyword evidence="8" id="KW-1185">Reference proteome</keyword>
<keyword evidence="5" id="KW-0732">Signal</keyword>
<dbReference type="InterPro" id="IPR024079">
    <property type="entry name" value="MetalloPept_cat_dom_sf"/>
</dbReference>
<dbReference type="InterPro" id="IPR001818">
    <property type="entry name" value="Pept_M10_metallopeptidase"/>
</dbReference>
<feature type="signal peptide" evidence="5">
    <location>
        <begin position="1"/>
        <end position="29"/>
    </location>
</feature>
<dbReference type="GO" id="GO:0031012">
    <property type="term" value="C:extracellular matrix"/>
    <property type="evidence" value="ECO:0007669"/>
    <property type="project" value="InterPro"/>
</dbReference>
<evidence type="ECO:0000259" key="6">
    <source>
        <dbReference type="Pfam" id="PF00413"/>
    </source>
</evidence>
<protein>
    <recommendedName>
        <fullName evidence="6">Peptidase M10 metallopeptidase domain-containing protein</fullName>
    </recommendedName>
</protein>
<dbReference type="GO" id="GO:0008270">
    <property type="term" value="F:zinc ion binding"/>
    <property type="evidence" value="ECO:0007669"/>
    <property type="project" value="InterPro"/>
</dbReference>
<keyword evidence="3" id="KW-0378">Hydrolase</keyword>
<dbReference type="Gene3D" id="3.40.390.10">
    <property type="entry name" value="Collagenase (Catalytic Domain)"/>
    <property type="match status" value="1"/>
</dbReference>
<name>A0A7W7VGK4_9PSEU</name>
<dbReference type="Proteomes" id="UP000520767">
    <property type="component" value="Unassembled WGS sequence"/>
</dbReference>
<dbReference type="EMBL" id="JACHJQ010000006">
    <property type="protein sequence ID" value="MBB4909451.1"/>
    <property type="molecule type" value="Genomic_DNA"/>
</dbReference>
<dbReference type="GO" id="GO:0004222">
    <property type="term" value="F:metalloendopeptidase activity"/>
    <property type="evidence" value="ECO:0007669"/>
    <property type="project" value="InterPro"/>
</dbReference>
<keyword evidence="2" id="KW-0479">Metal-binding</keyword>
<gene>
    <name evidence="7" type="ORF">FHR82_005709</name>
</gene>
<evidence type="ECO:0000256" key="4">
    <source>
        <dbReference type="ARBA" id="ARBA00022833"/>
    </source>
</evidence>
<organism evidence="7 8">
    <name type="scientific">Actinophytocola algeriensis</name>
    <dbReference type="NCBI Taxonomy" id="1768010"/>
    <lineage>
        <taxon>Bacteria</taxon>
        <taxon>Bacillati</taxon>
        <taxon>Actinomycetota</taxon>
        <taxon>Actinomycetes</taxon>
        <taxon>Pseudonocardiales</taxon>
        <taxon>Pseudonocardiaceae</taxon>
    </lineage>
</organism>
<reference evidence="7 8" key="1">
    <citation type="submission" date="2020-08" db="EMBL/GenBank/DDBJ databases">
        <title>Genomic Encyclopedia of Type Strains, Phase III (KMG-III): the genomes of soil and plant-associated and newly described type strains.</title>
        <authorList>
            <person name="Whitman W."/>
        </authorList>
    </citation>
    <scope>NUCLEOTIDE SEQUENCE [LARGE SCALE GENOMIC DNA]</scope>
    <source>
        <strain evidence="7 8">CECT 8960</strain>
    </source>
</reference>
<dbReference type="GO" id="GO:0006508">
    <property type="term" value="P:proteolysis"/>
    <property type="evidence" value="ECO:0007669"/>
    <property type="project" value="UniProtKB-KW"/>
</dbReference>
<accession>A0A7W7VGK4</accession>
<evidence type="ECO:0000256" key="3">
    <source>
        <dbReference type="ARBA" id="ARBA00022801"/>
    </source>
</evidence>
<dbReference type="RefSeq" id="WP_184813558.1">
    <property type="nucleotide sequence ID" value="NZ_JACHJQ010000006.1"/>
</dbReference>
<feature type="chain" id="PRO_5030982420" description="Peptidase M10 metallopeptidase domain-containing protein" evidence="5">
    <location>
        <begin position="30"/>
        <end position="192"/>
    </location>
</feature>
<evidence type="ECO:0000256" key="5">
    <source>
        <dbReference type="SAM" id="SignalP"/>
    </source>
</evidence>
<comment type="caution">
    <text evidence="7">The sequence shown here is derived from an EMBL/GenBank/DDBJ whole genome shotgun (WGS) entry which is preliminary data.</text>
</comment>
<evidence type="ECO:0000256" key="2">
    <source>
        <dbReference type="ARBA" id="ARBA00022723"/>
    </source>
</evidence>